<comment type="caution">
    <text evidence="10">The sequence shown here is derived from an EMBL/GenBank/DDBJ whole genome shotgun (WGS) entry which is preliminary data.</text>
</comment>
<dbReference type="Proteomes" id="UP000014977">
    <property type="component" value="Unassembled WGS sequence"/>
</dbReference>
<evidence type="ECO:0000256" key="4">
    <source>
        <dbReference type="ARBA" id="ARBA00022917"/>
    </source>
</evidence>
<dbReference type="InterPro" id="IPR000795">
    <property type="entry name" value="T_Tr_GTP-bd_dom"/>
</dbReference>
<feature type="binding site" evidence="7">
    <location>
        <begin position="136"/>
        <end position="139"/>
    </location>
    <ligand>
        <name>GTP</name>
        <dbReference type="ChEBI" id="CHEBI:37565"/>
    </ligand>
</feature>
<dbReference type="Gene3D" id="3.30.70.240">
    <property type="match status" value="1"/>
</dbReference>
<protein>
    <recommendedName>
        <fullName evidence="7 8">Elongation factor G</fullName>
        <shortName evidence="7">EF-G</shortName>
    </recommendedName>
</protein>
<dbReference type="PANTHER" id="PTHR43636:SF2">
    <property type="entry name" value="ELONGATION FACTOR G, MITOCHONDRIAL"/>
    <property type="match status" value="1"/>
</dbReference>
<feature type="binding site" evidence="7">
    <location>
        <begin position="15"/>
        <end position="22"/>
    </location>
    <ligand>
        <name>GTP</name>
        <dbReference type="ChEBI" id="CHEBI:37565"/>
    </ligand>
</feature>
<dbReference type="NCBIfam" id="NF009381">
    <property type="entry name" value="PRK12740.1-5"/>
    <property type="match status" value="1"/>
</dbReference>
<evidence type="ECO:0000313" key="10">
    <source>
        <dbReference type="EMBL" id="EPR39118.1"/>
    </source>
</evidence>
<feature type="domain" description="Tr-type G" evidence="9">
    <location>
        <begin position="6"/>
        <end position="284"/>
    </location>
</feature>
<dbReference type="GO" id="GO:0003924">
    <property type="term" value="F:GTPase activity"/>
    <property type="evidence" value="ECO:0007669"/>
    <property type="project" value="InterPro"/>
</dbReference>
<dbReference type="InterPro" id="IPR004540">
    <property type="entry name" value="Transl_elong_EFG/EF2"/>
</dbReference>
<evidence type="ECO:0000256" key="5">
    <source>
        <dbReference type="ARBA" id="ARBA00023134"/>
    </source>
</evidence>
<feature type="binding site" evidence="7">
    <location>
        <begin position="82"/>
        <end position="86"/>
    </location>
    <ligand>
        <name>GTP</name>
        <dbReference type="ChEBI" id="CHEBI:37565"/>
    </ligand>
</feature>
<dbReference type="InterPro" id="IPR005225">
    <property type="entry name" value="Small_GTP-bd"/>
</dbReference>
<keyword evidence="11" id="KW-1185">Reference proteome</keyword>
<dbReference type="NCBIfam" id="TIGR00231">
    <property type="entry name" value="small_GTP"/>
    <property type="match status" value="1"/>
</dbReference>
<dbReference type="InterPro" id="IPR009022">
    <property type="entry name" value="EFG_III"/>
</dbReference>
<keyword evidence="2 7" id="KW-0547">Nucleotide-binding</keyword>
<dbReference type="Pfam" id="PF03144">
    <property type="entry name" value="GTP_EFTU_D2"/>
    <property type="match status" value="1"/>
</dbReference>
<dbReference type="Pfam" id="PF00679">
    <property type="entry name" value="EFG_C"/>
    <property type="match status" value="1"/>
</dbReference>
<dbReference type="SUPFAM" id="SSF52540">
    <property type="entry name" value="P-loop containing nucleoside triphosphate hydrolases"/>
    <property type="match status" value="1"/>
</dbReference>
<dbReference type="Pfam" id="PF14492">
    <property type="entry name" value="EFG_III"/>
    <property type="match status" value="1"/>
</dbReference>
<dbReference type="CDD" id="cd04091">
    <property type="entry name" value="mtEFG1_II_like"/>
    <property type="match status" value="1"/>
</dbReference>
<dbReference type="PRINTS" id="PR00315">
    <property type="entry name" value="ELONGATNFCT"/>
</dbReference>
<dbReference type="InterPro" id="IPR004161">
    <property type="entry name" value="EFTu-like_2"/>
</dbReference>
<keyword evidence="4 7" id="KW-0648">Protein biosynthesis</keyword>
<dbReference type="CDD" id="cd16262">
    <property type="entry name" value="EFG_III"/>
    <property type="match status" value="1"/>
</dbReference>
<dbReference type="PATRIC" id="fig|1121405.3.peg.2448"/>
<keyword evidence="3 7" id="KW-0251">Elongation factor</keyword>
<dbReference type="CDD" id="cd01886">
    <property type="entry name" value="EF-G"/>
    <property type="match status" value="1"/>
</dbReference>
<gene>
    <name evidence="7" type="primary">fusA</name>
    <name evidence="10" type="ORF">dsmv_2774</name>
</gene>
<dbReference type="InterPro" id="IPR047872">
    <property type="entry name" value="EFG_IV"/>
</dbReference>
<dbReference type="Gene3D" id="3.30.230.10">
    <property type="match status" value="1"/>
</dbReference>
<dbReference type="InterPro" id="IPR009000">
    <property type="entry name" value="Transl_B-barrel_sf"/>
</dbReference>
<comment type="similarity">
    <text evidence="1 7">Belongs to the TRAFAC class translation factor GTPase superfamily. Classic translation factor GTPase family. EF-G/EF-2 subfamily.</text>
</comment>
<dbReference type="EMBL" id="ATHJ01000092">
    <property type="protein sequence ID" value="EPR39118.1"/>
    <property type="molecule type" value="Genomic_DNA"/>
</dbReference>
<dbReference type="InterPro" id="IPR035647">
    <property type="entry name" value="EFG_III/V"/>
</dbReference>
<dbReference type="InterPro" id="IPR031157">
    <property type="entry name" value="G_TR_CS"/>
</dbReference>
<evidence type="ECO:0000256" key="1">
    <source>
        <dbReference type="ARBA" id="ARBA00005870"/>
    </source>
</evidence>
<reference evidence="10 11" key="1">
    <citation type="journal article" date="2013" name="Genome Announc.">
        <title>Draft genome sequences for three mercury-methylating, sulfate-reducing bacteria.</title>
        <authorList>
            <person name="Brown S.D."/>
            <person name="Hurt R.A.Jr."/>
            <person name="Gilmour C.C."/>
            <person name="Elias D.A."/>
        </authorList>
    </citation>
    <scope>NUCLEOTIDE SEQUENCE [LARGE SCALE GENOMIC DNA]</scope>
    <source>
        <strain evidence="10 11">DSM 2059</strain>
    </source>
</reference>
<dbReference type="AlphaFoldDB" id="S7V386"/>
<dbReference type="GO" id="GO:0005525">
    <property type="term" value="F:GTP binding"/>
    <property type="evidence" value="ECO:0007669"/>
    <property type="project" value="UniProtKB-UniRule"/>
</dbReference>
<dbReference type="InterPro" id="IPR020568">
    <property type="entry name" value="Ribosomal_Su5_D2-typ_SF"/>
</dbReference>
<dbReference type="eggNOG" id="COG0480">
    <property type="taxonomic scope" value="Bacteria"/>
</dbReference>
<dbReference type="FunFam" id="3.40.50.300:FF:000029">
    <property type="entry name" value="Elongation factor G"/>
    <property type="match status" value="1"/>
</dbReference>
<proteinExistence type="inferred from homology"/>
<comment type="function">
    <text evidence="6 7">Catalyzes the GTP-dependent ribosomal translocation step during translation elongation. During this step, the ribosome changes from the pre-translocational (PRE) to the post-translocational (POST) state as the newly formed A-site-bound peptidyl-tRNA and P-site-bound deacylated tRNA move to the P and E sites, respectively. Catalyzes the coordinated movement of the two tRNA molecules, the mRNA and conformational changes in the ribosome.</text>
</comment>
<evidence type="ECO:0000256" key="3">
    <source>
        <dbReference type="ARBA" id="ARBA00022768"/>
    </source>
</evidence>
<keyword evidence="7" id="KW-0963">Cytoplasm</keyword>
<evidence type="ECO:0000256" key="2">
    <source>
        <dbReference type="ARBA" id="ARBA00022741"/>
    </source>
</evidence>
<dbReference type="Gene3D" id="2.40.30.10">
    <property type="entry name" value="Translation factors"/>
    <property type="match status" value="1"/>
</dbReference>
<dbReference type="FunFam" id="3.30.70.870:FF:000001">
    <property type="entry name" value="Elongation factor G"/>
    <property type="match status" value="1"/>
</dbReference>
<dbReference type="NCBIfam" id="TIGR00484">
    <property type="entry name" value="EF-G"/>
    <property type="match status" value="1"/>
</dbReference>
<dbReference type="Gene3D" id="3.30.70.870">
    <property type="entry name" value="Elongation Factor G (Translational Gtpase), domain 3"/>
    <property type="match status" value="1"/>
</dbReference>
<organism evidence="10 11">
    <name type="scientific">Desulfococcus multivorans DSM 2059</name>
    <dbReference type="NCBI Taxonomy" id="1121405"/>
    <lineage>
        <taxon>Bacteria</taxon>
        <taxon>Pseudomonadati</taxon>
        <taxon>Thermodesulfobacteriota</taxon>
        <taxon>Desulfobacteria</taxon>
        <taxon>Desulfobacterales</taxon>
        <taxon>Desulfococcaceae</taxon>
        <taxon>Desulfococcus</taxon>
    </lineage>
</organism>
<dbReference type="InterPro" id="IPR014721">
    <property type="entry name" value="Ribsml_uS5_D2-typ_fold_subgr"/>
</dbReference>
<dbReference type="PROSITE" id="PS00301">
    <property type="entry name" value="G_TR_1"/>
    <property type="match status" value="1"/>
</dbReference>
<accession>S7V386</accession>
<dbReference type="CDD" id="cd01434">
    <property type="entry name" value="EFG_mtEFG1_IV"/>
    <property type="match status" value="1"/>
</dbReference>
<dbReference type="PANTHER" id="PTHR43636">
    <property type="entry name" value="ELONGATION FACTOR G, MITOCHONDRIAL"/>
    <property type="match status" value="1"/>
</dbReference>
<name>S7V386_DESML</name>
<evidence type="ECO:0000259" key="9">
    <source>
        <dbReference type="PROSITE" id="PS51722"/>
    </source>
</evidence>
<keyword evidence="5 7" id="KW-0342">GTP-binding</keyword>
<dbReference type="FunFam" id="2.40.30.10:FF:000022">
    <property type="entry name" value="Elongation factor G, mitochondrial"/>
    <property type="match status" value="1"/>
</dbReference>
<evidence type="ECO:0000256" key="7">
    <source>
        <dbReference type="HAMAP-Rule" id="MF_00054"/>
    </source>
</evidence>
<dbReference type="FunFam" id="3.30.70.240:FF:000001">
    <property type="entry name" value="Elongation factor G"/>
    <property type="match status" value="1"/>
</dbReference>
<dbReference type="InterPro" id="IPR005517">
    <property type="entry name" value="Transl_elong_EFG/EF2_IV"/>
</dbReference>
<dbReference type="SMART" id="SM00889">
    <property type="entry name" value="EFG_IV"/>
    <property type="match status" value="1"/>
</dbReference>
<dbReference type="SUPFAM" id="SSF50447">
    <property type="entry name" value="Translation proteins"/>
    <property type="match status" value="1"/>
</dbReference>
<comment type="subcellular location">
    <subcellularLocation>
        <location evidence="7">Cytoplasm</location>
    </subcellularLocation>
</comment>
<dbReference type="RefSeq" id="WP_020877531.1">
    <property type="nucleotide sequence ID" value="NZ_ATHJ01000092.1"/>
</dbReference>
<dbReference type="Pfam" id="PF03764">
    <property type="entry name" value="EFG_IV"/>
    <property type="match status" value="1"/>
</dbReference>
<dbReference type="InterPro" id="IPR000640">
    <property type="entry name" value="EFG_V-like"/>
</dbReference>
<dbReference type="InterPro" id="IPR027417">
    <property type="entry name" value="P-loop_NTPase"/>
</dbReference>
<evidence type="ECO:0000256" key="8">
    <source>
        <dbReference type="NCBIfam" id="TIGR00484"/>
    </source>
</evidence>
<evidence type="ECO:0000313" key="11">
    <source>
        <dbReference type="Proteomes" id="UP000014977"/>
    </source>
</evidence>
<dbReference type="GO" id="GO:0005737">
    <property type="term" value="C:cytoplasm"/>
    <property type="evidence" value="ECO:0007669"/>
    <property type="project" value="UniProtKB-SubCell"/>
</dbReference>
<evidence type="ECO:0000256" key="6">
    <source>
        <dbReference type="ARBA" id="ARBA00024731"/>
    </source>
</evidence>
<dbReference type="SUPFAM" id="SSF54980">
    <property type="entry name" value="EF-G C-terminal domain-like"/>
    <property type="match status" value="2"/>
</dbReference>
<dbReference type="PROSITE" id="PS51722">
    <property type="entry name" value="G_TR_2"/>
    <property type="match status" value="1"/>
</dbReference>
<dbReference type="SMART" id="SM00838">
    <property type="entry name" value="EFG_C"/>
    <property type="match status" value="1"/>
</dbReference>
<dbReference type="InterPro" id="IPR041095">
    <property type="entry name" value="EFG_II"/>
</dbReference>
<dbReference type="HAMAP" id="MF_00054_B">
    <property type="entry name" value="EF_G_EF_2_B"/>
    <property type="match status" value="1"/>
</dbReference>
<dbReference type="FunFam" id="3.30.230.10:FF:000003">
    <property type="entry name" value="Elongation factor G"/>
    <property type="match status" value="1"/>
</dbReference>
<dbReference type="GO" id="GO:0003746">
    <property type="term" value="F:translation elongation factor activity"/>
    <property type="evidence" value="ECO:0007669"/>
    <property type="project" value="UniProtKB-UniRule"/>
</dbReference>
<dbReference type="Gene3D" id="3.40.50.300">
    <property type="entry name" value="P-loop containing nucleotide triphosphate hydrolases"/>
    <property type="match status" value="1"/>
</dbReference>
<dbReference type="Pfam" id="PF00009">
    <property type="entry name" value="GTP_EFTU"/>
    <property type="match status" value="1"/>
</dbReference>
<sequence length="694" mass="76109">MHSDIQKVRNIGISAHIDSGKTTLTERILFYTQRIHAIHDVKGKDGVGATMDSMELEKERGITIASAATFCEWKGHEINIIDTPGHVDFTIEVERSLRVLDGAVLVLCAVGGVQSQSITVDQQMKRYKVPCIAFVNKCDRSGGNPFRVIQQLREKLGHNAVAMQIPIGMEAKFNGVVDLVSMKAVYFDGDNGETVRVEAVPTALREEAEEKREILVDAASMFSDELTEAILEERDIPEDLLLDAVRQGVLKRELTPVFMGSAYKNKGVQPLLNGVTRLLPCPADVVNEALDMEKDEAIVALSNNPKDPIVALAFKLEDGQYGQLTYIRVYQGVLGKGNTIVNVRTGKKVKVGRVVRMHANQMEDIESIPAGYIGALFGIDCASGDTFTSPGLSLTMTSMFVPAPVISLAIVPRDNKSQINMSKALNRFTKEDPTFKTYVDDETGDTIISGMGELHLDVYIERMRREYKAEVETGQPRVAYRETITRTAEFNYIHKKQTGGSGQYGRVAGYMEPVDEEFVFDNQVTGGSIPTQFIPACEKGFRACLEKGPKMEFPVTGVKIVINDGASHSVDSSDMAFQAAARGAFLEAYAKAAPVIHEPVMKVVVETPTEFQGAVMGLLNQRRGIIVGSQDEGPMCVIEAQVPLSEMFGFSTVLRSSTQGKAQFTMEFSAYKQIPKGVADELVKKLAKDKKNAA</sequence>
<dbReference type="OrthoDB" id="9760518at2"/>
<dbReference type="SUPFAM" id="SSF54211">
    <property type="entry name" value="Ribosomal protein S5 domain 2-like"/>
    <property type="match status" value="1"/>
</dbReference>
<dbReference type="STRING" id="897.B2D07_10995"/>